<protein>
    <submittedName>
        <fullName evidence="3">SDR family oxidoreductase</fullName>
    </submittedName>
</protein>
<gene>
    <name evidence="3" type="ORF">IC230_06320</name>
</gene>
<dbReference type="InterPro" id="IPR036291">
    <property type="entry name" value="NAD(P)-bd_dom_sf"/>
</dbReference>
<dbReference type="Pfam" id="PF13561">
    <property type="entry name" value="adh_short_C2"/>
    <property type="match status" value="1"/>
</dbReference>
<evidence type="ECO:0000256" key="2">
    <source>
        <dbReference type="ARBA" id="ARBA00023002"/>
    </source>
</evidence>
<comment type="caution">
    <text evidence="3">The sequence shown here is derived from an EMBL/GenBank/DDBJ whole genome shotgun (WGS) entry which is preliminary data.</text>
</comment>
<organism evidence="3 4">
    <name type="scientific">Spirosoma validum</name>
    <dbReference type="NCBI Taxonomy" id="2771355"/>
    <lineage>
        <taxon>Bacteria</taxon>
        <taxon>Pseudomonadati</taxon>
        <taxon>Bacteroidota</taxon>
        <taxon>Cytophagia</taxon>
        <taxon>Cytophagales</taxon>
        <taxon>Cytophagaceae</taxon>
        <taxon>Spirosoma</taxon>
    </lineage>
</organism>
<dbReference type="PANTHER" id="PTHR42760">
    <property type="entry name" value="SHORT-CHAIN DEHYDROGENASES/REDUCTASES FAMILY MEMBER"/>
    <property type="match status" value="1"/>
</dbReference>
<sequence length="257" mass="27566">MSSVLSTFSLVGKRALVTGCKRGIGRAMAEALAEAGADIIGVSANLELEGSEVAKAVEAMGRQFFAYQADFGKRDSLYAFINQVKQDHPVIDILVNNAGTIQRQPAVVHSDVYWDEVIAINQTAQFLLTREIGKEMVARRSGKIVFTASLLTFQGGNNVPSYAASKGAIGSLVKAFANEWSGQGVNVNAIAPGYISTDNTDALRNDQVRSQSILNRIPAGRWGEPDDFKGPIVFLASDAARYVHGTILTVDGGWMGR</sequence>
<dbReference type="InterPro" id="IPR020904">
    <property type="entry name" value="Sc_DH/Rdtase_CS"/>
</dbReference>
<dbReference type="GO" id="GO:0016616">
    <property type="term" value="F:oxidoreductase activity, acting on the CH-OH group of donors, NAD or NADP as acceptor"/>
    <property type="evidence" value="ECO:0007669"/>
    <property type="project" value="TreeGrafter"/>
</dbReference>
<reference evidence="3" key="1">
    <citation type="submission" date="2020-09" db="EMBL/GenBank/DDBJ databases">
        <authorList>
            <person name="Kim M.K."/>
        </authorList>
    </citation>
    <scope>NUCLEOTIDE SEQUENCE</scope>
    <source>
        <strain evidence="3">BT704</strain>
    </source>
</reference>
<keyword evidence="4" id="KW-1185">Reference proteome</keyword>
<dbReference type="Proteomes" id="UP000653797">
    <property type="component" value="Unassembled WGS sequence"/>
</dbReference>
<accession>A0A927AZ20</accession>
<name>A0A927AZ20_9BACT</name>
<dbReference type="PRINTS" id="PR00081">
    <property type="entry name" value="GDHRDH"/>
</dbReference>
<dbReference type="PROSITE" id="PS00061">
    <property type="entry name" value="ADH_SHORT"/>
    <property type="match status" value="1"/>
</dbReference>
<dbReference type="InterPro" id="IPR002347">
    <property type="entry name" value="SDR_fam"/>
</dbReference>
<dbReference type="SUPFAM" id="SSF51735">
    <property type="entry name" value="NAD(P)-binding Rossmann-fold domains"/>
    <property type="match status" value="1"/>
</dbReference>
<dbReference type="RefSeq" id="WP_191038132.1">
    <property type="nucleotide sequence ID" value="NZ_JACXAA010000002.1"/>
</dbReference>
<dbReference type="PANTHER" id="PTHR42760:SF5">
    <property type="entry name" value="2-DEHYDRO-3-DEOXY-D-GLUCONATE 5-DEHYDROGENASE"/>
    <property type="match status" value="1"/>
</dbReference>
<evidence type="ECO:0000313" key="3">
    <source>
        <dbReference type="EMBL" id="MBD2752496.1"/>
    </source>
</evidence>
<keyword evidence="2" id="KW-0560">Oxidoreductase</keyword>
<dbReference type="AlphaFoldDB" id="A0A927AZ20"/>
<dbReference type="EMBL" id="JACXAA010000002">
    <property type="protein sequence ID" value="MBD2752496.1"/>
    <property type="molecule type" value="Genomic_DNA"/>
</dbReference>
<dbReference type="FunFam" id="3.40.50.720:FF:000084">
    <property type="entry name" value="Short-chain dehydrogenase reductase"/>
    <property type="match status" value="1"/>
</dbReference>
<proteinExistence type="inferred from homology"/>
<evidence type="ECO:0000313" key="4">
    <source>
        <dbReference type="Proteomes" id="UP000653797"/>
    </source>
</evidence>
<comment type="similarity">
    <text evidence="1">Belongs to the short-chain dehydrogenases/reductases (SDR) family.</text>
</comment>
<dbReference type="PRINTS" id="PR00080">
    <property type="entry name" value="SDRFAMILY"/>
</dbReference>
<evidence type="ECO:0000256" key="1">
    <source>
        <dbReference type="ARBA" id="ARBA00006484"/>
    </source>
</evidence>
<dbReference type="Gene3D" id="3.40.50.720">
    <property type="entry name" value="NAD(P)-binding Rossmann-like Domain"/>
    <property type="match status" value="1"/>
</dbReference>